<name>A0ACC4BRN9_POPAL</name>
<gene>
    <name evidence="1" type="ORF">D5086_015609</name>
</gene>
<comment type="caution">
    <text evidence="1">The sequence shown here is derived from an EMBL/GenBank/DDBJ whole genome shotgun (WGS) entry which is preliminary data.</text>
</comment>
<keyword evidence="2" id="KW-1185">Reference proteome</keyword>
<proteinExistence type="predicted"/>
<sequence length="75" mass="7676">MDGWRPVEGDEEDVGCVEAETPLLGGGDGNLGLAGVVTTLVGSGLCVWRGKSDEVRGVDGRAKGGALFCRLGLED</sequence>
<dbReference type="Proteomes" id="UP000309997">
    <property type="component" value="Unassembled WGS sequence"/>
</dbReference>
<protein>
    <submittedName>
        <fullName evidence="1">Uncharacterized protein</fullName>
    </submittedName>
</protein>
<organism evidence="1 2">
    <name type="scientific">Populus alba</name>
    <name type="common">White poplar</name>
    <dbReference type="NCBI Taxonomy" id="43335"/>
    <lineage>
        <taxon>Eukaryota</taxon>
        <taxon>Viridiplantae</taxon>
        <taxon>Streptophyta</taxon>
        <taxon>Embryophyta</taxon>
        <taxon>Tracheophyta</taxon>
        <taxon>Spermatophyta</taxon>
        <taxon>Magnoliopsida</taxon>
        <taxon>eudicotyledons</taxon>
        <taxon>Gunneridae</taxon>
        <taxon>Pentapetalae</taxon>
        <taxon>rosids</taxon>
        <taxon>fabids</taxon>
        <taxon>Malpighiales</taxon>
        <taxon>Salicaceae</taxon>
        <taxon>Saliceae</taxon>
        <taxon>Populus</taxon>
    </lineage>
</organism>
<evidence type="ECO:0000313" key="1">
    <source>
        <dbReference type="EMBL" id="KAL3581277.1"/>
    </source>
</evidence>
<accession>A0ACC4BRN9</accession>
<reference evidence="1 2" key="1">
    <citation type="journal article" date="2024" name="Plant Biotechnol. J.">
        <title>Genome and CRISPR/Cas9 system of a widespread forest tree (Populus alba) in the world.</title>
        <authorList>
            <person name="Liu Y.J."/>
            <person name="Jiang P.F."/>
            <person name="Han X.M."/>
            <person name="Li X.Y."/>
            <person name="Wang H.M."/>
            <person name="Wang Y.J."/>
            <person name="Wang X.X."/>
            <person name="Zeng Q.Y."/>
        </authorList>
    </citation>
    <scope>NUCLEOTIDE SEQUENCE [LARGE SCALE GENOMIC DNA]</scope>
    <source>
        <strain evidence="2">cv. PAL-ZL1</strain>
    </source>
</reference>
<evidence type="ECO:0000313" key="2">
    <source>
        <dbReference type="Proteomes" id="UP000309997"/>
    </source>
</evidence>
<dbReference type="EMBL" id="RCHU02000008">
    <property type="protein sequence ID" value="KAL3581277.1"/>
    <property type="molecule type" value="Genomic_DNA"/>
</dbReference>